<reference evidence="5 6" key="1">
    <citation type="submission" date="2020-08" db="EMBL/GenBank/DDBJ databases">
        <title>A Genomic Blueprint of the Chicken Gut Microbiome.</title>
        <authorList>
            <person name="Gilroy R."/>
            <person name="Ravi A."/>
            <person name="Getino M."/>
            <person name="Pursley I."/>
            <person name="Horton D.L."/>
            <person name="Alikhan N.-F."/>
            <person name="Baker D."/>
            <person name="Gharbi K."/>
            <person name="Hall N."/>
            <person name="Watson M."/>
            <person name="Adriaenssens E.M."/>
            <person name="Foster-Nyarko E."/>
            <person name="Jarju S."/>
            <person name="Secka A."/>
            <person name="Antonio M."/>
            <person name="Oren A."/>
            <person name="Chaudhuri R."/>
            <person name="La Ragione R.M."/>
            <person name="Hildebrand F."/>
            <person name="Pallen M.J."/>
        </authorList>
    </citation>
    <scope>NUCLEOTIDE SEQUENCE [LARGE SCALE GENOMIC DNA]</scope>
    <source>
        <strain evidence="5 6">Sa1CUA4</strain>
    </source>
</reference>
<keyword evidence="3" id="KW-0046">Antibiotic resistance</keyword>
<evidence type="ECO:0000256" key="2">
    <source>
        <dbReference type="ARBA" id="ARBA00021572"/>
    </source>
</evidence>
<dbReference type="InterPro" id="IPR037523">
    <property type="entry name" value="VOC_core"/>
</dbReference>
<comment type="caution">
    <text evidence="5">The sequence shown here is derived from an EMBL/GenBank/DDBJ whole genome shotgun (WGS) entry which is preliminary data.</text>
</comment>
<dbReference type="EMBL" id="JACSPM010000002">
    <property type="protein sequence ID" value="MBD8023487.1"/>
    <property type="molecule type" value="Genomic_DNA"/>
</dbReference>
<dbReference type="InterPro" id="IPR029068">
    <property type="entry name" value="Glyas_Bleomycin-R_OHBP_Dase"/>
</dbReference>
<evidence type="ECO:0000313" key="6">
    <source>
        <dbReference type="Proteomes" id="UP000602532"/>
    </source>
</evidence>
<dbReference type="PROSITE" id="PS51819">
    <property type="entry name" value="VOC"/>
    <property type="match status" value="1"/>
</dbReference>
<name>A0ABR8X2Z0_9MICO</name>
<organism evidence="5 6">
    <name type="scientific">Microbacterium gallinarum</name>
    <dbReference type="NCBI Taxonomy" id="2762209"/>
    <lineage>
        <taxon>Bacteria</taxon>
        <taxon>Bacillati</taxon>
        <taxon>Actinomycetota</taxon>
        <taxon>Actinomycetes</taxon>
        <taxon>Micrococcales</taxon>
        <taxon>Microbacteriaceae</taxon>
        <taxon>Microbacterium</taxon>
    </lineage>
</organism>
<dbReference type="Proteomes" id="UP000602532">
    <property type="component" value="Unassembled WGS sequence"/>
</dbReference>
<gene>
    <name evidence="5" type="ORF">H9622_07780</name>
</gene>
<dbReference type="Pfam" id="PF00903">
    <property type="entry name" value="Glyoxalase"/>
    <property type="match status" value="1"/>
</dbReference>
<dbReference type="PRINTS" id="PR00311">
    <property type="entry name" value="BLEOMYCINRST"/>
</dbReference>
<sequence>MDRAVPNLPSRDFDATAAFYAGFGFEATYRDGGWMILGRGGIVLEFFLAPEHDPYESWFMTSIRVSDLDRLYADVRASGVPEKTVGIPRLIPVSLQEWGQRAGYLIDPDGTQLHLIEEDGSR</sequence>
<dbReference type="InterPro" id="IPR000335">
    <property type="entry name" value="Bleomycin-R"/>
</dbReference>
<accession>A0ABR8X2Z0</accession>
<dbReference type="Gene3D" id="3.10.180.10">
    <property type="entry name" value="2,3-Dihydroxybiphenyl 1,2-Dioxygenase, domain 1"/>
    <property type="match status" value="1"/>
</dbReference>
<dbReference type="InterPro" id="IPR004360">
    <property type="entry name" value="Glyas_Fos-R_dOase_dom"/>
</dbReference>
<keyword evidence="6" id="KW-1185">Reference proteome</keyword>
<evidence type="ECO:0000256" key="1">
    <source>
        <dbReference type="ARBA" id="ARBA00011051"/>
    </source>
</evidence>
<dbReference type="SUPFAM" id="SSF54593">
    <property type="entry name" value="Glyoxalase/Bleomycin resistance protein/Dihydroxybiphenyl dioxygenase"/>
    <property type="match status" value="1"/>
</dbReference>
<evidence type="ECO:0000259" key="4">
    <source>
        <dbReference type="PROSITE" id="PS51819"/>
    </source>
</evidence>
<comment type="similarity">
    <text evidence="1">Belongs to the bleomycin resistance protein family.</text>
</comment>
<dbReference type="CDD" id="cd08350">
    <property type="entry name" value="BLMT_like"/>
    <property type="match status" value="1"/>
</dbReference>
<evidence type="ECO:0000313" key="5">
    <source>
        <dbReference type="EMBL" id="MBD8023487.1"/>
    </source>
</evidence>
<feature type="domain" description="VOC" evidence="4">
    <location>
        <begin position="1"/>
        <end position="118"/>
    </location>
</feature>
<evidence type="ECO:0000256" key="3">
    <source>
        <dbReference type="ARBA" id="ARBA00023251"/>
    </source>
</evidence>
<proteinExistence type="inferred from homology"/>
<protein>
    <recommendedName>
        <fullName evidence="2">Bleomycin resistance protein</fullName>
    </recommendedName>
</protein>
<dbReference type="RefSeq" id="WP_191765825.1">
    <property type="nucleotide sequence ID" value="NZ_JACSPM010000002.1"/>
</dbReference>